<dbReference type="InterPro" id="IPR001851">
    <property type="entry name" value="ABC_transp_permease"/>
</dbReference>
<dbReference type="GO" id="GO:0015658">
    <property type="term" value="F:branched-chain amino acid transmembrane transporter activity"/>
    <property type="evidence" value="ECO:0007669"/>
    <property type="project" value="InterPro"/>
</dbReference>
<evidence type="ECO:0000256" key="3">
    <source>
        <dbReference type="ARBA" id="ARBA00022692"/>
    </source>
</evidence>
<feature type="transmembrane region" description="Helical" evidence="6">
    <location>
        <begin position="202"/>
        <end position="227"/>
    </location>
</feature>
<dbReference type="AlphaFoldDB" id="A0A7V3VT48"/>
<keyword evidence="2" id="KW-1003">Cell membrane</keyword>
<dbReference type="PANTHER" id="PTHR30482">
    <property type="entry name" value="HIGH-AFFINITY BRANCHED-CHAIN AMINO ACID TRANSPORT SYSTEM PERMEASE"/>
    <property type="match status" value="1"/>
</dbReference>
<comment type="caution">
    <text evidence="7">The sequence shown here is derived from an EMBL/GenBank/DDBJ whole genome shotgun (WGS) entry which is preliminary data.</text>
</comment>
<feature type="transmembrane region" description="Helical" evidence="6">
    <location>
        <begin position="152"/>
        <end position="173"/>
    </location>
</feature>
<feature type="transmembrane region" description="Helical" evidence="6">
    <location>
        <begin position="105"/>
        <end position="131"/>
    </location>
</feature>
<protein>
    <submittedName>
        <fullName evidence="7">Branched-chain amino acid ABC transporter permease</fullName>
    </submittedName>
</protein>
<feature type="transmembrane region" description="Helical" evidence="6">
    <location>
        <begin position="239"/>
        <end position="264"/>
    </location>
</feature>
<name>A0A7V3VT48_9BACT</name>
<keyword evidence="4 6" id="KW-1133">Transmembrane helix</keyword>
<feature type="transmembrane region" description="Helical" evidence="6">
    <location>
        <begin position="77"/>
        <end position="99"/>
    </location>
</feature>
<dbReference type="GO" id="GO:0005886">
    <property type="term" value="C:plasma membrane"/>
    <property type="evidence" value="ECO:0007669"/>
    <property type="project" value="UniProtKB-SubCell"/>
</dbReference>
<organism evidence="7">
    <name type="scientific">Mesoaciditoga lauensis</name>
    <dbReference type="NCBI Taxonomy" id="1495039"/>
    <lineage>
        <taxon>Bacteria</taxon>
        <taxon>Thermotogati</taxon>
        <taxon>Thermotogota</taxon>
        <taxon>Thermotogae</taxon>
        <taxon>Mesoaciditogales</taxon>
        <taxon>Mesoaciditogaceae</taxon>
        <taxon>Mesoaciditoga</taxon>
    </lineage>
</organism>
<evidence type="ECO:0000256" key="1">
    <source>
        <dbReference type="ARBA" id="ARBA00004651"/>
    </source>
</evidence>
<proteinExistence type="predicted"/>
<feature type="transmembrane region" description="Helical" evidence="6">
    <location>
        <begin position="21"/>
        <end position="41"/>
    </location>
</feature>
<dbReference type="CDD" id="cd06581">
    <property type="entry name" value="TM_PBP1_LivM_like"/>
    <property type="match status" value="1"/>
</dbReference>
<dbReference type="PANTHER" id="PTHR30482:SF10">
    <property type="entry name" value="HIGH-AFFINITY BRANCHED-CHAIN AMINO ACID TRANSPORT PROTEIN BRAE"/>
    <property type="match status" value="1"/>
</dbReference>
<comment type="subcellular location">
    <subcellularLocation>
        <location evidence="1">Cell membrane</location>
        <topology evidence="1">Multi-pass membrane protein</topology>
    </subcellularLocation>
</comment>
<evidence type="ECO:0000256" key="6">
    <source>
        <dbReference type="SAM" id="Phobius"/>
    </source>
</evidence>
<reference evidence="7" key="1">
    <citation type="journal article" date="2020" name="mSystems">
        <title>Genome- and Community-Level Interaction Insights into Carbon Utilization and Element Cycling Functions of Hydrothermarchaeota in Hydrothermal Sediment.</title>
        <authorList>
            <person name="Zhou Z."/>
            <person name="Liu Y."/>
            <person name="Xu W."/>
            <person name="Pan J."/>
            <person name="Luo Z.H."/>
            <person name="Li M."/>
        </authorList>
    </citation>
    <scope>NUCLEOTIDE SEQUENCE [LARGE SCALE GENOMIC DNA]</scope>
    <source>
        <strain evidence="7">SpSt-966</strain>
    </source>
</reference>
<evidence type="ECO:0000256" key="2">
    <source>
        <dbReference type="ARBA" id="ARBA00022475"/>
    </source>
</evidence>
<keyword evidence="5 6" id="KW-0472">Membrane</keyword>
<sequence length="309" mass="33473">MNKKYWWFLPFVLFPIPFLEYPFLLSIFVLIGIYTIAAIGMDVLTTWAGQISIGNAAFFAVGAYTSAILVVNFHVPFLIAFLISGILSALIGVMVGLPALRVSGFYLAVITMAFGIAIQQMIGVFQITGGYNGIRNIPVPTFWIFKAGNPIYQYYIVLAIIFLIFTVISRISFSKSGMSLFAIRDSETAAKAFGINLLKYKLAAFASSAALTGFAGSLYASAIGFISPSQFDLTLSLDLLAMVIVGGAGNIMGVMIGAAFFIGLPFLLSGYNISITIIQGVALILILLFLPKGLLQIFKIKDLFKKKVI</sequence>
<gene>
    <name evidence="7" type="ORF">ENX73_06795</name>
</gene>
<dbReference type="EMBL" id="DTPE01000270">
    <property type="protein sequence ID" value="HGE75812.1"/>
    <property type="molecule type" value="Genomic_DNA"/>
</dbReference>
<dbReference type="Pfam" id="PF02653">
    <property type="entry name" value="BPD_transp_2"/>
    <property type="match status" value="1"/>
</dbReference>
<evidence type="ECO:0000256" key="4">
    <source>
        <dbReference type="ARBA" id="ARBA00022989"/>
    </source>
</evidence>
<feature type="transmembrane region" description="Helical" evidence="6">
    <location>
        <begin position="270"/>
        <end position="290"/>
    </location>
</feature>
<feature type="transmembrane region" description="Helical" evidence="6">
    <location>
        <begin position="47"/>
        <end position="70"/>
    </location>
</feature>
<keyword evidence="3 6" id="KW-0812">Transmembrane</keyword>
<evidence type="ECO:0000313" key="7">
    <source>
        <dbReference type="EMBL" id="HGE75812.1"/>
    </source>
</evidence>
<accession>A0A7V3VT48</accession>
<evidence type="ECO:0000256" key="5">
    <source>
        <dbReference type="ARBA" id="ARBA00023136"/>
    </source>
</evidence>
<dbReference type="InterPro" id="IPR043428">
    <property type="entry name" value="LivM-like"/>
</dbReference>